<keyword evidence="6 13" id="KW-0547">Nucleotide-binding</keyword>
<dbReference type="InterPro" id="IPR035107">
    <property type="entry name" value="tRNA_thiolation_TtcA_Ctu1"/>
</dbReference>
<keyword evidence="5 12" id="KW-0479">Metal-binding</keyword>
<dbReference type="Gene3D" id="3.40.50.620">
    <property type="entry name" value="HUPs"/>
    <property type="match status" value="1"/>
</dbReference>
<dbReference type="OrthoDB" id="33422at2157"/>
<dbReference type="InterPro" id="IPR056369">
    <property type="entry name" value="CTU1-like_ATP-bd"/>
</dbReference>
<proteinExistence type="predicted"/>
<evidence type="ECO:0000256" key="12">
    <source>
        <dbReference type="PIRSR" id="PIRSR004976-50"/>
    </source>
</evidence>
<sequence length="306" mass="34237">MSSKCTKCNQRSVIFQKYSGMRLCRKHFIEDVERKIKLTIRKEANIAKNDTIAVALSGGKDSSVLLYVLHKTLKERPDIRIVAITVDEGIEGYRSHTVQSAAILAQNMGIEHIVVSFEQEFGKSLDELISGERVQGACTYCGVLRKSLLNRIARNIGATKLATGHNLDDEAQTIFLNHIRGDVERLVRLAPTRELDGLILRSKPLRKIPEKEVALYAFLNDLPVDYSECPYAGEAMRGEVRDVLNDLEVNHPGTKYSILSGFDKMVQILAKEYTQTNMSGCQICGEPCNSNTCQACKILGRNIIEY</sequence>
<evidence type="ECO:0000256" key="8">
    <source>
        <dbReference type="ARBA" id="ARBA00022840"/>
    </source>
</evidence>
<dbReference type="SUPFAM" id="SSF52402">
    <property type="entry name" value="Adenine nucleotide alpha hydrolases-like"/>
    <property type="match status" value="1"/>
</dbReference>
<feature type="binding site" evidence="13">
    <location>
        <begin position="55"/>
        <end position="57"/>
    </location>
    <ligand>
        <name>ATP</name>
        <dbReference type="ChEBI" id="CHEBI:30616"/>
    </ligand>
</feature>
<feature type="binding site" evidence="12">
    <location>
        <position position="24"/>
    </location>
    <ligand>
        <name>Zn(2+)</name>
        <dbReference type="ChEBI" id="CHEBI:29105"/>
        <label>1</label>
    </ligand>
</feature>
<dbReference type="GeneID" id="10822746"/>
<evidence type="ECO:0000259" key="15">
    <source>
        <dbReference type="Pfam" id="PF22082"/>
    </source>
</evidence>
<feature type="binding site" evidence="12">
    <location>
        <position position="296"/>
    </location>
    <ligand>
        <name>Zn(2+)</name>
        <dbReference type="ChEBI" id="CHEBI:29105"/>
        <label>2</label>
    </ligand>
</feature>
<evidence type="ECO:0000256" key="10">
    <source>
        <dbReference type="ARBA" id="ARBA00023004"/>
    </source>
</evidence>
<dbReference type="GO" id="GO:0000049">
    <property type="term" value="F:tRNA binding"/>
    <property type="evidence" value="ECO:0007669"/>
    <property type="project" value="InterPro"/>
</dbReference>
<accession>F7XM85</accession>
<name>F7XM85_METZD</name>
<feature type="binding site" evidence="12">
    <location>
        <position position="281"/>
    </location>
    <ligand>
        <name>Zn(2+)</name>
        <dbReference type="ChEBI" id="CHEBI:29105"/>
        <label>2</label>
    </ligand>
</feature>
<dbReference type="GO" id="GO:0016740">
    <property type="term" value="F:transferase activity"/>
    <property type="evidence" value="ECO:0007669"/>
    <property type="project" value="UniProtKB-KW"/>
</dbReference>
<dbReference type="GO" id="GO:0046872">
    <property type="term" value="F:metal ion binding"/>
    <property type="evidence" value="ECO:0007669"/>
    <property type="project" value="UniProtKB-KW"/>
</dbReference>
<keyword evidence="10" id="KW-0408">Iron</keyword>
<feature type="binding site" evidence="12">
    <location>
        <position position="293"/>
    </location>
    <ligand>
        <name>Zn(2+)</name>
        <dbReference type="ChEBI" id="CHEBI:29105"/>
        <label>2</label>
    </ligand>
</feature>
<feature type="binding site" evidence="13">
    <location>
        <position position="61"/>
    </location>
    <ligand>
        <name>ATP</name>
        <dbReference type="ChEBI" id="CHEBI:30616"/>
    </ligand>
</feature>
<organism evidence="16 17">
    <name type="scientific">Methanosalsum zhilinae (strain DSM 4017 / NBRC 107636 / OCM 62 / WeN5)</name>
    <name type="common">Methanohalophilus zhilinae</name>
    <dbReference type="NCBI Taxonomy" id="679901"/>
    <lineage>
        <taxon>Archaea</taxon>
        <taxon>Methanobacteriati</taxon>
        <taxon>Methanobacteriota</taxon>
        <taxon>Stenosarchaea group</taxon>
        <taxon>Methanomicrobia</taxon>
        <taxon>Methanosarcinales</taxon>
        <taxon>Methanosarcinaceae</taxon>
        <taxon>Methanosalsum</taxon>
    </lineage>
</organism>
<dbReference type="GO" id="GO:0002143">
    <property type="term" value="P:tRNA wobble position uridine thiolation"/>
    <property type="evidence" value="ECO:0007669"/>
    <property type="project" value="TreeGrafter"/>
</dbReference>
<dbReference type="KEGG" id="mzh:Mzhil_1118"/>
<dbReference type="EMBL" id="CP002101">
    <property type="protein sequence ID" value="AEH60974.1"/>
    <property type="molecule type" value="Genomic_DNA"/>
</dbReference>
<gene>
    <name evidence="16" type="ordered locus">Mzhil_1118</name>
</gene>
<evidence type="ECO:0000259" key="14">
    <source>
        <dbReference type="Pfam" id="PF01171"/>
    </source>
</evidence>
<dbReference type="GO" id="GO:0051539">
    <property type="term" value="F:4 iron, 4 sulfur cluster binding"/>
    <property type="evidence" value="ECO:0007669"/>
    <property type="project" value="UniProtKB-KW"/>
</dbReference>
<feature type="binding site" evidence="13">
    <location>
        <position position="86"/>
    </location>
    <ligand>
        <name>ATP</name>
        <dbReference type="ChEBI" id="CHEBI:30616"/>
    </ligand>
</feature>
<dbReference type="GO" id="GO:0002144">
    <property type="term" value="C:cytosolic tRNA wobble base thiouridylase complex"/>
    <property type="evidence" value="ECO:0007669"/>
    <property type="project" value="TreeGrafter"/>
</dbReference>
<dbReference type="GO" id="GO:0005524">
    <property type="term" value="F:ATP binding"/>
    <property type="evidence" value="ECO:0007669"/>
    <property type="project" value="UniProtKB-KW"/>
</dbReference>
<feature type="binding site" evidence="13">
    <location>
        <position position="169"/>
    </location>
    <ligand>
        <name>ATP</name>
        <dbReference type="ChEBI" id="CHEBI:30616"/>
    </ligand>
</feature>
<dbReference type="STRING" id="679901.Mzhil_1118"/>
<feature type="binding site" evidence="12">
    <location>
        <position position="5"/>
    </location>
    <ligand>
        <name>Zn(2+)</name>
        <dbReference type="ChEBI" id="CHEBI:29105"/>
        <label>1</label>
    </ligand>
</feature>
<feature type="binding site" evidence="12">
    <location>
        <position position="8"/>
    </location>
    <ligand>
        <name>Zn(2+)</name>
        <dbReference type="ChEBI" id="CHEBI:29105"/>
        <label>1</label>
    </ligand>
</feature>
<evidence type="ECO:0000256" key="11">
    <source>
        <dbReference type="ARBA" id="ARBA00023014"/>
    </source>
</evidence>
<reference evidence="16 17" key="1">
    <citation type="submission" date="2010-07" db="EMBL/GenBank/DDBJ databases">
        <title>The complete genome of Methanosalsum zhilinae DSM 4017.</title>
        <authorList>
            <consortium name="US DOE Joint Genome Institute (JGI-PGF)"/>
            <person name="Lucas S."/>
            <person name="Copeland A."/>
            <person name="Lapidus A."/>
            <person name="Glavina del Rio T."/>
            <person name="Dalin E."/>
            <person name="Tice H."/>
            <person name="Bruce D."/>
            <person name="Goodwin L."/>
            <person name="Pitluck S."/>
            <person name="Kyrpides N."/>
            <person name="Mavromatis K."/>
            <person name="Ovchinnikova G."/>
            <person name="Daligault H."/>
            <person name="Detter J.C."/>
            <person name="Han C."/>
            <person name="Tapia R."/>
            <person name="Larimer F."/>
            <person name="Land M."/>
            <person name="Hauser L."/>
            <person name="Markowitz V."/>
            <person name="Cheng J.-F."/>
            <person name="Hugenholtz P."/>
            <person name="Woyke T."/>
            <person name="Wu D."/>
            <person name="Spring S."/>
            <person name="Schueler E."/>
            <person name="Brambilla E."/>
            <person name="Klenk H.-P."/>
            <person name="Eisen J.A."/>
        </authorList>
    </citation>
    <scope>NUCLEOTIDE SEQUENCE [LARGE SCALE GENOMIC DNA]</scope>
    <source>
        <strain evidence="17">DSM 4017 / NBRC 107636 / OCM 62 / WeN5</strain>
    </source>
</reference>
<dbReference type="InterPro" id="IPR054306">
    <property type="entry name" value="TtuA-like_LIM_N"/>
</dbReference>
<evidence type="ECO:0000313" key="17">
    <source>
        <dbReference type="Proteomes" id="UP000006622"/>
    </source>
</evidence>
<dbReference type="AlphaFoldDB" id="F7XM85"/>
<dbReference type="CDD" id="cd01713">
    <property type="entry name" value="CTU1-like"/>
    <property type="match status" value="1"/>
</dbReference>
<feature type="domain" description="tRNA(Ile)-lysidine/2-thiocytidine synthase N-terminal" evidence="14">
    <location>
        <begin position="52"/>
        <end position="218"/>
    </location>
</feature>
<feature type="domain" description="2-thiouridine synthetase TtuA-like N-terminal LIM" evidence="15">
    <location>
        <begin position="4"/>
        <end position="29"/>
    </location>
</feature>
<evidence type="ECO:0000256" key="9">
    <source>
        <dbReference type="ARBA" id="ARBA00022842"/>
    </source>
</evidence>
<comment type="cofactor">
    <cofactor evidence="2">
        <name>[4Fe-4S] cluster</name>
        <dbReference type="ChEBI" id="CHEBI:49883"/>
    </cofactor>
</comment>
<dbReference type="RefSeq" id="WP_013898411.1">
    <property type="nucleotide sequence ID" value="NC_015676.1"/>
</dbReference>
<evidence type="ECO:0000256" key="7">
    <source>
        <dbReference type="ARBA" id="ARBA00022833"/>
    </source>
</evidence>
<keyword evidence="11" id="KW-0411">Iron-sulfur</keyword>
<protein>
    <submittedName>
        <fullName evidence="16">PP-loop domain protein</fullName>
    </submittedName>
</protein>
<keyword evidence="3" id="KW-0004">4Fe-4S</keyword>
<dbReference type="Proteomes" id="UP000006622">
    <property type="component" value="Chromosome"/>
</dbReference>
<feature type="binding site" evidence="12">
    <location>
        <position position="284"/>
    </location>
    <ligand>
        <name>Zn(2+)</name>
        <dbReference type="ChEBI" id="CHEBI:29105"/>
        <label>2</label>
    </ligand>
</feature>
<evidence type="ECO:0000256" key="13">
    <source>
        <dbReference type="PIRSR" id="PIRSR004976-51"/>
    </source>
</evidence>
<feature type="binding site" evidence="12">
    <location>
        <position position="27"/>
    </location>
    <ligand>
        <name>Zn(2+)</name>
        <dbReference type="ChEBI" id="CHEBI:29105"/>
        <label>1</label>
    </ligand>
</feature>
<dbReference type="InterPro" id="IPR000541">
    <property type="entry name" value="Ncs6/Tuc1/Ctu1"/>
</dbReference>
<evidence type="ECO:0000256" key="1">
    <source>
        <dbReference type="ARBA" id="ARBA00001946"/>
    </source>
</evidence>
<dbReference type="Pfam" id="PF01171">
    <property type="entry name" value="ATP_bind_3"/>
    <property type="match status" value="1"/>
</dbReference>
<evidence type="ECO:0000313" key="16">
    <source>
        <dbReference type="EMBL" id="AEH60974.1"/>
    </source>
</evidence>
<dbReference type="PANTHER" id="PTHR11807:SF12">
    <property type="entry name" value="CYTOPLASMIC TRNA 2-THIOLATION PROTEIN 1"/>
    <property type="match status" value="1"/>
</dbReference>
<keyword evidence="9" id="KW-0460">Magnesium</keyword>
<dbReference type="HOGENOM" id="CLU_026481_1_1_2"/>
<feature type="binding site" evidence="13">
    <location>
        <position position="164"/>
    </location>
    <ligand>
        <name>ATP</name>
        <dbReference type="ChEBI" id="CHEBI:30616"/>
    </ligand>
</feature>
<keyword evidence="17" id="KW-1185">Reference proteome</keyword>
<keyword evidence="4" id="KW-0808">Transferase</keyword>
<keyword evidence="8 13" id="KW-0067">ATP-binding</keyword>
<evidence type="ECO:0000256" key="3">
    <source>
        <dbReference type="ARBA" id="ARBA00022485"/>
    </source>
</evidence>
<dbReference type="NCBIfam" id="TIGR00269">
    <property type="entry name" value="TIGR00269 family protein"/>
    <property type="match status" value="1"/>
</dbReference>
<dbReference type="PANTHER" id="PTHR11807">
    <property type="entry name" value="ATPASES OF THE PP SUPERFAMILY-RELATED"/>
    <property type="match status" value="1"/>
</dbReference>
<evidence type="ECO:0000256" key="2">
    <source>
        <dbReference type="ARBA" id="ARBA00001966"/>
    </source>
</evidence>
<dbReference type="PIRSF" id="PIRSF004976">
    <property type="entry name" value="ATPase_YdaO"/>
    <property type="match status" value="1"/>
</dbReference>
<comment type="cofactor">
    <cofactor evidence="1">
        <name>Mg(2+)</name>
        <dbReference type="ChEBI" id="CHEBI:18420"/>
    </cofactor>
</comment>
<dbReference type="InterPro" id="IPR011063">
    <property type="entry name" value="TilS/TtcA_N"/>
</dbReference>
<keyword evidence="7 12" id="KW-0862">Zinc</keyword>
<evidence type="ECO:0000256" key="4">
    <source>
        <dbReference type="ARBA" id="ARBA00022679"/>
    </source>
</evidence>
<evidence type="ECO:0000256" key="5">
    <source>
        <dbReference type="ARBA" id="ARBA00022723"/>
    </source>
</evidence>
<dbReference type="InterPro" id="IPR014729">
    <property type="entry name" value="Rossmann-like_a/b/a_fold"/>
</dbReference>
<dbReference type="FunFam" id="3.40.50.620:FF:000174">
    <property type="entry name" value="ATPase, PP-loop superfamily"/>
    <property type="match status" value="1"/>
</dbReference>
<evidence type="ECO:0000256" key="6">
    <source>
        <dbReference type="ARBA" id="ARBA00022741"/>
    </source>
</evidence>
<dbReference type="Pfam" id="PF22082">
    <property type="entry name" value="TtuA_LIM_N"/>
    <property type="match status" value="1"/>
</dbReference>